<evidence type="ECO:0000313" key="2">
    <source>
        <dbReference type="Proteomes" id="UP000285625"/>
    </source>
</evidence>
<dbReference type="STRING" id="1284.SHYC_02710"/>
<dbReference type="AlphaFoldDB" id="A0A418JMP0"/>
<organism evidence="1 2">
    <name type="scientific">Staphylococcus hyicus</name>
    <dbReference type="NCBI Taxonomy" id="1284"/>
    <lineage>
        <taxon>Bacteria</taxon>
        <taxon>Bacillati</taxon>
        <taxon>Bacillota</taxon>
        <taxon>Bacilli</taxon>
        <taxon>Bacillales</taxon>
        <taxon>Staphylococcaceae</taxon>
        <taxon>Staphylococcus</taxon>
    </lineage>
</organism>
<dbReference type="EMBL" id="QXVO01000001">
    <property type="protein sequence ID" value="RIO47792.1"/>
    <property type="molecule type" value="Genomic_DNA"/>
</dbReference>
<dbReference type="Proteomes" id="UP000285625">
    <property type="component" value="Unassembled WGS sequence"/>
</dbReference>
<comment type="caution">
    <text evidence="1">The sequence shown here is derived from an EMBL/GenBank/DDBJ whole genome shotgun (WGS) entry which is preliminary data.</text>
</comment>
<gene>
    <name evidence="1" type="ORF">BUZ57_00530</name>
</gene>
<protein>
    <submittedName>
        <fullName evidence="1">Uncharacterized protein</fullName>
    </submittedName>
</protein>
<proteinExistence type="predicted"/>
<reference evidence="1 2" key="1">
    <citation type="journal article" date="2016" name="Front. Microbiol.">
        <title>Comprehensive Phylogenetic Analysis of Bovine Non-aureus Staphylococci Species Based on Whole-Genome Sequencing.</title>
        <authorList>
            <person name="Naushad S."/>
            <person name="Barkema H.W."/>
            <person name="Luby C."/>
            <person name="Condas L.A."/>
            <person name="Nobrega D.B."/>
            <person name="Carson D.A."/>
            <person name="De Buck J."/>
        </authorList>
    </citation>
    <scope>NUCLEOTIDE SEQUENCE [LARGE SCALE GENOMIC DNA]</scope>
    <source>
        <strain evidence="1 2">SNUC 5959</strain>
    </source>
</reference>
<sequence length="285" mass="33504">MEVYYVYRKKRINIYKNQNRISSPRLMTPFMNKQEYFNISRKEEAAACIPVRFISKFEDYSSMLLHTSSHQMLKENAKSQYVCTTLTAQFKIEDYDKLQDYHLYIHELACPMMLMLDNTIVSYVEPDYTYHRIDITPLISSGIHEIKMMVFQERHDATCQYASSLLEDIYIMSRAYDRIEDFDVFCQYDSETATLQPTIEIKDIEGAPYITYSVLDQFGETLTVGEINIDQSNHLNLQAIPLEENDLHHLTLMLETQDEVIMHELMMKFVMPTTHAEHPTKVIAI</sequence>
<accession>A0A418JMP0</accession>
<evidence type="ECO:0000313" key="1">
    <source>
        <dbReference type="EMBL" id="RIO47792.1"/>
    </source>
</evidence>
<name>A0A418JMP0_STAHY</name>